<dbReference type="InterPro" id="IPR014002">
    <property type="entry name" value="Agenet_dom_plant"/>
</dbReference>
<dbReference type="Proteomes" id="UP000315295">
    <property type="component" value="Unassembled WGS sequence"/>
</dbReference>
<comment type="caution">
    <text evidence="2">The sequence shown here is derived from an EMBL/GenBank/DDBJ whole genome shotgun (WGS) entry which is preliminary data.</text>
</comment>
<dbReference type="SMART" id="SM00743">
    <property type="entry name" value="Agenet"/>
    <property type="match status" value="4"/>
</dbReference>
<keyword evidence="3" id="KW-1185">Reference proteome</keyword>
<organism evidence="2 3">
    <name type="scientific">Malus baccata</name>
    <name type="common">Siberian crab apple</name>
    <name type="synonym">Pyrus baccata</name>
    <dbReference type="NCBI Taxonomy" id="106549"/>
    <lineage>
        <taxon>Eukaryota</taxon>
        <taxon>Viridiplantae</taxon>
        <taxon>Streptophyta</taxon>
        <taxon>Embryophyta</taxon>
        <taxon>Tracheophyta</taxon>
        <taxon>Spermatophyta</taxon>
        <taxon>Magnoliopsida</taxon>
        <taxon>eudicotyledons</taxon>
        <taxon>Gunneridae</taxon>
        <taxon>Pentapetalae</taxon>
        <taxon>rosids</taxon>
        <taxon>fabids</taxon>
        <taxon>Rosales</taxon>
        <taxon>Rosaceae</taxon>
        <taxon>Amygdaloideae</taxon>
        <taxon>Maleae</taxon>
        <taxon>Malus</taxon>
    </lineage>
</organism>
<gene>
    <name evidence="2" type="ORF">C1H46_032601</name>
</gene>
<dbReference type="AlphaFoldDB" id="A0A540L5T8"/>
<dbReference type="PANTHER" id="PTHR31917">
    <property type="entry name" value="AGENET DOMAIN-CONTAINING PROTEIN-RELATED"/>
    <property type="match status" value="1"/>
</dbReference>
<dbReference type="Pfam" id="PF05641">
    <property type="entry name" value="Agenet"/>
    <property type="match status" value="4"/>
</dbReference>
<feature type="domain" description="Agenet" evidence="1">
    <location>
        <begin position="4"/>
        <end position="83"/>
    </location>
</feature>
<name>A0A540L5T8_MALBA</name>
<dbReference type="Gene3D" id="2.30.30.140">
    <property type="match status" value="1"/>
</dbReference>
<dbReference type="CDD" id="cd20406">
    <property type="entry name" value="Tudor_Agenet_AtDUF_rpt2_4"/>
    <property type="match status" value="1"/>
</dbReference>
<feature type="domain" description="Agenet" evidence="1">
    <location>
        <begin position="167"/>
        <end position="235"/>
    </location>
</feature>
<evidence type="ECO:0000259" key="1">
    <source>
        <dbReference type="SMART" id="SM00743"/>
    </source>
</evidence>
<dbReference type="PANTHER" id="PTHR31917:SF147">
    <property type="entry name" value="AGENET DOMAIN-CONTAINING PROTEIN"/>
    <property type="match status" value="1"/>
</dbReference>
<evidence type="ECO:0000313" key="3">
    <source>
        <dbReference type="Proteomes" id="UP000315295"/>
    </source>
</evidence>
<dbReference type="STRING" id="106549.A0A540L5T8"/>
<dbReference type="EMBL" id="VIEB01000748">
    <property type="protein sequence ID" value="TQD81848.1"/>
    <property type="molecule type" value="Genomic_DNA"/>
</dbReference>
<dbReference type="InterPro" id="IPR008395">
    <property type="entry name" value="Agenet-like_dom"/>
</dbReference>
<protein>
    <recommendedName>
        <fullName evidence="1">Agenet domain-containing protein</fullName>
    </recommendedName>
</protein>
<accession>A0A540L5T8</accession>
<reference evidence="2 3" key="1">
    <citation type="journal article" date="2019" name="G3 (Bethesda)">
        <title>Sequencing of a Wild Apple (Malus baccata) Genome Unravels the Differences Between Cultivated and Wild Apple Species Regarding Disease Resistance and Cold Tolerance.</title>
        <authorList>
            <person name="Chen X."/>
        </authorList>
    </citation>
    <scope>NUCLEOTIDE SEQUENCE [LARGE SCALE GENOMIC DNA]</scope>
    <source>
        <strain evidence="3">cv. Shandingzi</strain>
        <tissue evidence="2">Leaves</tissue>
    </source>
</reference>
<evidence type="ECO:0000313" key="2">
    <source>
        <dbReference type="EMBL" id="TQD81848.1"/>
    </source>
</evidence>
<feature type="domain" description="Agenet" evidence="1">
    <location>
        <begin position="238"/>
        <end position="294"/>
    </location>
</feature>
<dbReference type="CDD" id="cd20405">
    <property type="entry name" value="Tudor_Agenet_AtDUF_rpt1_3"/>
    <property type="match status" value="1"/>
</dbReference>
<proteinExistence type="predicted"/>
<sequence length="337" mass="38832">MADAHFEVGDEVEVTSPIHNMRGTTFPAKIVAKSRTKSKFKVEYNRAKARIDRKIGAGHKGGDAALREEVDAVLLRPPPPRESDYRFKLGDVVDAFFCGGWWEGVVVTDILVDNNTFGVYFRFAKEKFEFEPEELRLHREWVKGSWIPPLQQGDVSDAKEPKIPTKEELIEGTAVEVCTDEDGFQGAWFAANVVKVMEKDKFLVRYKAIKTDDNRELLTEEVDSKQVRPRPPKVVVAGSFSLTEEVDAFYNDGWWEGVIRKVLHGRRYKVYFKGTDDELLLQHSDLRPRQDWIDRTWVMASQFVQNETVEFLRAVLLARKGNVNPLQAFYLMPLLWY</sequence>
<feature type="domain" description="Agenet" evidence="1">
    <location>
        <begin position="85"/>
        <end position="143"/>
    </location>
</feature>